<dbReference type="AlphaFoldDB" id="A0A0H3IBS2"/>
<dbReference type="Proteomes" id="UP000008044">
    <property type="component" value="Chromosome"/>
</dbReference>
<gene>
    <name evidence="1" type="ordered locus">W5S_3330</name>
</gene>
<dbReference type="STRING" id="1905730.W5S_3330"/>
<accession>A0A0H3IBS2</accession>
<dbReference type="HOGENOM" id="CLU_2586569_0_0_6"/>
<dbReference type="EMBL" id="CP003415">
    <property type="protein sequence ID" value="AFI91404.1"/>
    <property type="molecule type" value="Genomic_DNA"/>
</dbReference>
<proteinExistence type="predicted"/>
<evidence type="ECO:0000313" key="1">
    <source>
        <dbReference type="EMBL" id="AFI91404.1"/>
    </source>
</evidence>
<sequence>MRLILSLLSPQHNFLRRITANLTYVPALCKRQPLRMGLPHQADILVTLALACAAYRFTKLPYGHRVMRAVVVARDGVEVR</sequence>
<organism evidence="1 2">
    <name type="scientific">Pectobacterium parmentieri</name>
    <dbReference type="NCBI Taxonomy" id="1905730"/>
    <lineage>
        <taxon>Bacteria</taxon>
        <taxon>Pseudomonadati</taxon>
        <taxon>Pseudomonadota</taxon>
        <taxon>Gammaproteobacteria</taxon>
        <taxon>Enterobacterales</taxon>
        <taxon>Pectobacteriaceae</taxon>
        <taxon>Pectobacterium</taxon>
    </lineage>
</organism>
<dbReference type="KEGG" id="pec:W5S_3330"/>
<evidence type="ECO:0000313" key="2">
    <source>
        <dbReference type="Proteomes" id="UP000008044"/>
    </source>
</evidence>
<dbReference type="eggNOG" id="ENOG5032PK1">
    <property type="taxonomic scope" value="Bacteria"/>
</dbReference>
<reference evidence="1 2" key="1">
    <citation type="journal article" date="2012" name="J. Bacteriol.">
        <title>Genome sequence of Pectobacterium sp. strain SCC3193.</title>
        <authorList>
            <person name="Koskinen J.P."/>
            <person name="Laine P."/>
            <person name="Niemi O."/>
            <person name="Nykyri J."/>
            <person name="Harjunpaa H."/>
            <person name="Auvinen P."/>
            <person name="Paulin L."/>
            <person name="Pirhonen M."/>
            <person name="Palva T."/>
            <person name="Holm L."/>
        </authorList>
    </citation>
    <scope>NUCLEOTIDE SEQUENCE [LARGE SCALE GENOMIC DNA]</scope>
    <source>
        <strain evidence="1 2">SCC3193</strain>
    </source>
</reference>
<protein>
    <submittedName>
        <fullName evidence="1">Uncharacterized protein</fullName>
    </submittedName>
</protein>
<name>A0A0H3IBS2_PECPM</name>